<dbReference type="GO" id="GO:0030659">
    <property type="term" value="C:cytoplasmic vesicle membrane"/>
    <property type="evidence" value="ECO:0007669"/>
    <property type="project" value="Ensembl"/>
</dbReference>
<dbReference type="STRING" id="28377.ENSACAP00000012036"/>
<feature type="domain" description="ERAP1-like C-terminal" evidence="27">
    <location>
        <begin position="688"/>
        <end position="1007"/>
    </location>
</feature>
<keyword evidence="30" id="KW-1185">Reference proteome</keyword>
<evidence type="ECO:0000256" key="10">
    <source>
        <dbReference type="ARBA" id="ARBA00022833"/>
    </source>
</evidence>
<dbReference type="FunFam" id="1.25.50.20:FF:000003">
    <property type="entry name" value="Leucyl-cystinyl aminopeptidase"/>
    <property type="match status" value="1"/>
</dbReference>
<dbReference type="GeneTree" id="ENSGT00940000157902"/>
<dbReference type="KEGG" id="acs:100565555"/>
<keyword evidence="14" id="KW-0482">Metalloprotease</keyword>
<evidence type="ECO:0000256" key="20">
    <source>
        <dbReference type="ARBA" id="ARBA00071211"/>
    </source>
</evidence>
<dbReference type="GO" id="GO:0010813">
    <property type="term" value="P:neuropeptide catabolic process"/>
    <property type="evidence" value="ECO:0000318"/>
    <property type="project" value="GO_Central"/>
</dbReference>
<dbReference type="Pfam" id="PF11838">
    <property type="entry name" value="ERAP1_C"/>
    <property type="match status" value="1"/>
</dbReference>
<keyword evidence="9" id="KW-0378">Hydrolase</keyword>
<dbReference type="Pfam" id="PF01433">
    <property type="entry name" value="Peptidase_M1"/>
    <property type="match status" value="1"/>
</dbReference>
<evidence type="ECO:0000256" key="9">
    <source>
        <dbReference type="ARBA" id="ARBA00022801"/>
    </source>
</evidence>
<dbReference type="InterPro" id="IPR027268">
    <property type="entry name" value="Peptidase_M4/M1_CTD_sf"/>
</dbReference>
<dbReference type="Ensembl" id="ENSACAT00000012281.4">
    <property type="protein sequence ID" value="ENSACAP00000012036.3"/>
    <property type="gene ID" value="ENSACAG00000012000.4"/>
</dbReference>
<comment type="subunit">
    <text evidence="18">Homodimer. Binds tankyrases 1 and 2.</text>
</comment>
<name>G1KM27_ANOCA</name>
<evidence type="ECO:0000256" key="13">
    <source>
        <dbReference type="ARBA" id="ARBA00022990"/>
    </source>
</evidence>
<keyword evidence="4" id="KW-1003">Cell membrane</keyword>
<comment type="catalytic activity">
    <reaction evidence="17">
        <text>Release of an N-terminal amino acid, Cys-|-Xaa-, in which the half-cystine residue is involved in a disulfide loop, notably in oxytocin or vasopressin. Hydrolysis rates on a range of aminoacyl arylamides exceed that for the cystinyl derivative, however.</text>
        <dbReference type="EC" id="3.4.11.3"/>
    </reaction>
</comment>
<evidence type="ECO:0000256" key="14">
    <source>
        <dbReference type="ARBA" id="ARBA00023049"/>
    </source>
</evidence>
<evidence type="ECO:0000256" key="1">
    <source>
        <dbReference type="ARBA" id="ARBA00004401"/>
    </source>
</evidence>
<feature type="domain" description="Aminopeptidase N-like N-terminal" evidence="28">
    <location>
        <begin position="175"/>
        <end position="359"/>
    </location>
</feature>
<evidence type="ECO:0000256" key="11">
    <source>
        <dbReference type="ARBA" id="ARBA00022968"/>
    </source>
</evidence>
<keyword evidence="12 25" id="KW-1133">Transmembrane helix</keyword>
<dbReference type="GO" id="GO:0070006">
    <property type="term" value="F:metalloaminopeptidase activity"/>
    <property type="evidence" value="ECO:0000318"/>
    <property type="project" value="GO_Central"/>
</dbReference>
<evidence type="ECO:0000259" key="27">
    <source>
        <dbReference type="Pfam" id="PF11838"/>
    </source>
</evidence>
<feature type="transmembrane region" description="Helical" evidence="25">
    <location>
        <begin position="114"/>
        <end position="133"/>
    </location>
</feature>
<dbReference type="SUPFAM" id="SSF63737">
    <property type="entry name" value="Leukotriene A4 hydrolase N-terminal domain"/>
    <property type="match status" value="1"/>
</dbReference>
<reference evidence="29" key="3">
    <citation type="submission" date="2025-09" db="UniProtKB">
        <authorList>
            <consortium name="Ensembl"/>
        </authorList>
    </citation>
    <scope>IDENTIFICATION</scope>
</reference>
<dbReference type="Gene3D" id="1.25.50.20">
    <property type="match status" value="1"/>
</dbReference>
<evidence type="ECO:0000256" key="19">
    <source>
        <dbReference type="ARBA" id="ARBA00066490"/>
    </source>
</evidence>
<dbReference type="InterPro" id="IPR050344">
    <property type="entry name" value="Peptidase_M1_aminopeptidases"/>
</dbReference>
<evidence type="ECO:0000256" key="22">
    <source>
        <dbReference type="PIRSR" id="PIRSR634016-1"/>
    </source>
</evidence>
<dbReference type="SUPFAM" id="SSF55486">
    <property type="entry name" value="Metalloproteases ('zincins'), catalytic domain"/>
    <property type="match status" value="1"/>
</dbReference>
<dbReference type="Gene3D" id="2.60.40.1910">
    <property type="match status" value="1"/>
</dbReference>
<keyword evidence="6" id="KW-0645">Protease</keyword>
<evidence type="ECO:0000259" key="26">
    <source>
        <dbReference type="Pfam" id="PF01433"/>
    </source>
</evidence>
<evidence type="ECO:0000259" key="28">
    <source>
        <dbReference type="Pfam" id="PF17900"/>
    </source>
</evidence>
<dbReference type="InParanoid" id="G1KM27"/>
<keyword evidence="5" id="KW-0597">Phosphoprotein</keyword>
<evidence type="ECO:0000256" key="8">
    <source>
        <dbReference type="ARBA" id="ARBA00022723"/>
    </source>
</evidence>
<dbReference type="AlphaFoldDB" id="G1KM27"/>
<evidence type="ECO:0000256" key="2">
    <source>
        <dbReference type="ARBA" id="ARBA00010136"/>
    </source>
</evidence>
<evidence type="ECO:0000313" key="30">
    <source>
        <dbReference type="Proteomes" id="UP000001646"/>
    </source>
</evidence>
<dbReference type="eggNOG" id="KOG1046">
    <property type="taxonomic scope" value="Eukaryota"/>
</dbReference>
<dbReference type="GeneID" id="100565555"/>
<dbReference type="PRINTS" id="PR00756">
    <property type="entry name" value="ALADIPTASE"/>
</dbReference>
<keyword evidence="10 23" id="KW-0862">Zinc</keyword>
<dbReference type="Proteomes" id="UP000001646">
    <property type="component" value="Chromosome 2"/>
</dbReference>
<reference evidence="29 30" key="1">
    <citation type="submission" date="2009-12" db="EMBL/GenBank/DDBJ databases">
        <title>The Genome Sequence of Anolis carolinensis (Green Anole Lizard).</title>
        <authorList>
            <consortium name="The Genome Sequencing Platform"/>
            <person name="Di Palma F."/>
            <person name="Alfoldi J."/>
            <person name="Heiman D."/>
            <person name="Young S."/>
            <person name="Grabherr M."/>
            <person name="Johnson J."/>
            <person name="Lander E.S."/>
            <person name="Lindblad-Toh K."/>
        </authorList>
    </citation>
    <scope>NUCLEOTIDE SEQUENCE [LARGE SCALE GENOMIC DNA]</scope>
    <source>
        <strain evidence="29 30">JBL SC #1</strain>
    </source>
</reference>
<keyword evidence="3" id="KW-0031">Aminopeptidase</keyword>
<protein>
    <recommendedName>
        <fullName evidence="20">Leucyl-cystinyl aminopeptidase</fullName>
        <ecNumber evidence="19">3.4.11.3</ecNumber>
    </recommendedName>
    <alternativeName>
        <fullName evidence="21">Oxytocinase</fullName>
    </alternativeName>
</protein>
<dbReference type="GO" id="GO:0030163">
    <property type="term" value="P:protein catabolic process"/>
    <property type="evidence" value="ECO:0007669"/>
    <property type="project" value="Ensembl"/>
</dbReference>
<dbReference type="OrthoDB" id="10031169at2759"/>
<dbReference type="MEROPS" id="M01.011"/>
<dbReference type="Gene3D" id="2.60.40.1730">
    <property type="entry name" value="tricorn interacting facor f3 domain"/>
    <property type="match status" value="1"/>
</dbReference>
<keyword evidence="13" id="KW-0007">Acetylation</keyword>
<dbReference type="InterPro" id="IPR014782">
    <property type="entry name" value="Peptidase_M1_dom"/>
</dbReference>
<comment type="similarity">
    <text evidence="2">Belongs to the peptidase M1 family.</text>
</comment>
<dbReference type="InterPro" id="IPR045357">
    <property type="entry name" value="Aminopeptidase_N-like_N"/>
</dbReference>
<dbReference type="GO" id="GO:0006508">
    <property type="term" value="P:proteolysis"/>
    <property type="evidence" value="ECO:0000318"/>
    <property type="project" value="GO_Central"/>
</dbReference>
<dbReference type="Pfam" id="PF17900">
    <property type="entry name" value="Peptidase_M1_N"/>
    <property type="match status" value="1"/>
</dbReference>
<evidence type="ECO:0000256" key="24">
    <source>
        <dbReference type="PIRSR" id="PIRSR634016-4"/>
    </source>
</evidence>
<proteinExistence type="inferred from homology"/>
<dbReference type="HOGENOM" id="CLU_003705_2_2_1"/>
<sequence>MERFPSGDRIQLPRNMIENSMFEEEPDVVDLAKEHNLHPLEPDEVEYEPRSSRLLVRGLGDHEMDEDEEDYESSSAKLLGMSFMNRSTGLRNNSAGYRQSSDGSCSAPSARTTVICAVVLVIAVSVIMAIYLLPKCTFTKEGCHKRNHTTEDVFPLATNGEPFPWAHFRLPVSVVPTHYDVVLQPNLNSMTFKGSVQITVKVCQVTWHIILHSSKLNITKATIASSGSTQPKPVEHLEYPLNDQIAILAPEALLVGQEYNISMEYSSNLSDTYYGFYKIAFKDSNSTRWLAATQFEPLAARSAFPCFDEPAFKATFQIKVKREKQYSTLSNMPKKAIKTLTDELVQDEFSVSLKMSTYLVAVIVGNLANVSKQTGGILVSIYAVPQKSVHTEYALGITVKLLEFYQKYFNITYPLQKLDLVALPDFQAGAMENWGLITFRETALLHDDKMSSAMDRKRVASVIAHELAHQWFGNLVTMEWWNDLWLNEGFATFMENFAMKEVFPDLYNDDYFLSLRFKTMDKDSMNSSHPISLAVKSSEEIEEMFDAVSYVKGASLLLMLKNFLHNDVFQAGIQIYLHDHSYGSTFSDNLWDSMNEVTNGTVNIKTIMKTWTTQKGFPLVTVRREGKRINLQQEKFEHDLENQTFPSSSLWHIPLSYKVSNQSSFLPFNVYLLEQKSGFIDLPEPVKWIKFNVDSDGYYIVQYSEDDWNALIELLKTDRTALNPKDRANLIHDIFNLAGVGKVPLAKAFKLIDYLAKENSTAPVMQALNQMSHIFNLVEKRRMQDLSSRVLYKINKLLGDKINQQTWTNNGTLSEQELQSNLLMFACSHGLGKCAETASQLFNKWKDSNGTESLPTDVMKIIFIAGAKNGSGWDFLLSMYHSLVSEPEKLKILEALSNSDDVRRLSWLMQTSLEGDIIRSQDLPIVINTVSQNLPGHLLAWDFVKENWDQLIKKFHRGSYTIQNIVTTTTCHFSTPEHLLEVKTFFESKSEETFQLRYVQEAIETIQLNIWWMEKNLAELTKLL</sequence>
<dbReference type="GO" id="GO:0120163">
    <property type="term" value="P:negative regulation of cold-induced thermogenesis"/>
    <property type="evidence" value="ECO:0007669"/>
    <property type="project" value="Ensembl"/>
</dbReference>
<keyword evidence="15 25" id="KW-0472">Membrane</keyword>
<feature type="domain" description="Peptidase M1 membrane alanine aminopeptidase" evidence="26">
    <location>
        <begin position="393"/>
        <end position="611"/>
    </location>
</feature>
<evidence type="ECO:0000313" key="29">
    <source>
        <dbReference type="Ensembl" id="ENSACAP00000012036.3"/>
    </source>
</evidence>
<feature type="binding site" evidence="23">
    <location>
        <position position="465"/>
    </location>
    <ligand>
        <name>Zn(2+)</name>
        <dbReference type="ChEBI" id="CHEBI:29105"/>
        <note>catalytic</note>
    </ligand>
</feature>
<evidence type="ECO:0000256" key="18">
    <source>
        <dbReference type="ARBA" id="ARBA00062849"/>
    </source>
</evidence>
<dbReference type="PANTHER" id="PTHR11533">
    <property type="entry name" value="PROTEASE M1 ZINC METALLOPROTEASE"/>
    <property type="match status" value="1"/>
</dbReference>
<keyword evidence="11" id="KW-0735">Signal-anchor</keyword>
<organism evidence="29 30">
    <name type="scientific">Anolis carolinensis</name>
    <name type="common">Green anole</name>
    <name type="synonym">American chameleon</name>
    <dbReference type="NCBI Taxonomy" id="28377"/>
    <lineage>
        <taxon>Eukaryota</taxon>
        <taxon>Metazoa</taxon>
        <taxon>Chordata</taxon>
        <taxon>Craniata</taxon>
        <taxon>Vertebrata</taxon>
        <taxon>Euteleostomi</taxon>
        <taxon>Lepidosauria</taxon>
        <taxon>Squamata</taxon>
        <taxon>Bifurcata</taxon>
        <taxon>Unidentata</taxon>
        <taxon>Episquamata</taxon>
        <taxon>Toxicofera</taxon>
        <taxon>Iguania</taxon>
        <taxon>Dactyloidae</taxon>
        <taxon>Anolis</taxon>
    </lineage>
</organism>
<evidence type="ECO:0000256" key="12">
    <source>
        <dbReference type="ARBA" id="ARBA00022989"/>
    </source>
</evidence>
<feature type="binding site" evidence="23">
    <location>
        <position position="488"/>
    </location>
    <ligand>
        <name>Zn(2+)</name>
        <dbReference type="ChEBI" id="CHEBI:29105"/>
        <note>catalytic</note>
    </ligand>
</feature>
<evidence type="ECO:0000256" key="17">
    <source>
        <dbReference type="ARBA" id="ARBA00052614"/>
    </source>
</evidence>
<gene>
    <name evidence="29" type="primary">LNPEP</name>
</gene>
<evidence type="ECO:0000256" key="15">
    <source>
        <dbReference type="ARBA" id="ARBA00023136"/>
    </source>
</evidence>
<dbReference type="PANTHER" id="PTHR11533:SF42">
    <property type="entry name" value="LEUCYL-CYSTINYL AMINOPEPTIDASE"/>
    <property type="match status" value="1"/>
</dbReference>
<keyword evidence="8 23" id="KW-0479">Metal-binding</keyword>
<keyword evidence="16" id="KW-0325">Glycoprotein</keyword>
<evidence type="ECO:0000256" key="3">
    <source>
        <dbReference type="ARBA" id="ARBA00022438"/>
    </source>
</evidence>
<dbReference type="InterPro" id="IPR042097">
    <property type="entry name" value="Aminopeptidase_N-like_N_sf"/>
</dbReference>
<dbReference type="GO" id="GO:0005886">
    <property type="term" value="C:plasma membrane"/>
    <property type="evidence" value="ECO:0000318"/>
    <property type="project" value="GO_Central"/>
</dbReference>
<dbReference type="InterPro" id="IPR034016">
    <property type="entry name" value="M1_APN-typ"/>
</dbReference>
<dbReference type="FunFam" id="1.10.390.10:FF:000010">
    <property type="entry name" value="Leucyl-cystinyl aminopeptidase"/>
    <property type="match status" value="1"/>
</dbReference>
<dbReference type="FunFam" id="2.60.40.1730:FF:000001">
    <property type="entry name" value="Leucyl-cystinyl aminopeptidase"/>
    <property type="match status" value="1"/>
</dbReference>
<dbReference type="InterPro" id="IPR001930">
    <property type="entry name" value="Peptidase_M1"/>
</dbReference>
<dbReference type="CDD" id="cd09601">
    <property type="entry name" value="M1_APN-Q_like"/>
    <property type="match status" value="1"/>
</dbReference>
<reference evidence="29" key="2">
    <citation type="submission" date="2025-08" db="UniProtKB">
        <authorList>
            <consortium name="Ensembl"/>
        </authorList>
    </citation>
    <scope>IDENTIFICATION</scope>
</reference>
<evidence type="ECO:0000256" key="16">
    <source>
        <dbReference type="ARBA" id="ARBA00023180"/>
    </source>
</evidence>
<dbReference type="GO" id="GO:0048471">
    <property type="term" value="C:perinuclear region of cytoplasm"/>
    <property type="evidence" value="ECO:0007669"/>
    <property type="project" value="Ensembl"/>
</dbReference>
<evidence type="ECO:0000256" key="21">
    <source>
        <dbReference type="ARBA" id="ARBA00080172"/>
    </source>
</evidence>
<evidence type="ECO:0000256" key="7">
    <source>
        <dbReference type="ARBA" id="ARBA00022692"/>
    </source>
</evidence>
<evidence type="ECO:0000256" key="5">
    <source>
        <dbReference type="ARBA" id="ARBA00022553"/>
    </source>
</evidence>
<keyword evidence="7 25" id="KW-0812">Transmembrane</keyword>
<dbReference type="GO" id="GO:0008270">
    <property type="term" value="F:zinc ion binding"/>
    <property type="evidence" value="ECO:0007669"/>
    <property type="project" value="InterPro"/>
</dbReference>
<accession>G1KM27</accession>
<evidence type="ECO:0000256" key="23">
    <source>
        <dbReference type="PIRSR" id="PIRSR634016-3"/>
    </source>
</evidence>
<dbReference type="Gene3D" id="1.10.390.10">
    <property type="entry name" value="Neutral Protease Domain 2"/>
    <property type="match status" value="1"/>
</dbReference>
<feature type="site" description="Transition state stabilizer" evidence="24">
    <location>
        <position position="550"/>
    </location>
</feature>
<evidence type="ECO:0000256" key="4">
    <source>
        <dbReference type="ARBA" id="ARBA00022475"/>
    </source>
</evidence>
<dbReference type="FunFam" id="2.60.40.1910:FF:000001">
    <property type="entry name" value="Leucyl-cystinyl aminopeptidase"/>
    <property type="match status" value="1"/>
</dbReference>
<comment type="cofactor">
    <cofactor evidence="23">
        <name>Zn(2+)</name>
        <dbReference type="ChEBI" id="CHEBI:29105"/>
    </cofactor>
    <text evidence="23">Binds 1 zinc ion per subunit.</text>
</comment>
<dbReference type="EC" id="3.4.11.3" evidence="19"/>
<feature type="binding site" evidence="23">
    <location>
        <position position="469"/>
    </location>
    <ligand>
        <name>Zn(2+)</name>
        <dbReference type="ChEBI" id="CHEBI:29105"/>
        <note>catalytic</note>
    </ligand>
</feature>
<dbReference type="Bgee" id="ENSACAG00000012000">
    <property type="expression patterns" value="Expressed in testis and 13 other cell types or tissues"/>
</dbReference>
<evidence type="ECO:0000256" key="25">
    <source>
        <dbReference type="SAM" id="Phobius"/>
    </source>
</evidence>
<evidence type="ECO:0000256" key="6">
    <source>
        <dbReference type="ARBA" id="ARBA00022670"/>
    </source>
</evidence>
<feature type="active site" description="Proton acceptor" evidence="22">
    <location>
        <position position="466"/>
    </location>
</feature>
<dbReference type="InterPro" id="IPR024571">
    <property type="entry name" value="ERAP1-like_C_dom"/>
</dbReference>
<comment type="subcellular location">
    <subcellularLocation>
        <location evidence="1">Cell membrane</location>
        <topology evidence="1">Single-pass type II membrane protein</topology>
    </subcellularLocation>
</comment>
<dbReference type="GO" id="GO:0008217">
    <property type="term" value="P:regulation of blood pressure"/>
    <property type="evidence" value="ECO:0000318"/>
    <property type="project" value="GO_Central"/>
</dbReference>